<keyword evidence="1" id="KW-0472">Membrane</keyword>
<feature type="transmembrane region" description="Helical" evidence="1">
    <location>
        <begin position="7"/>
        <end position="31"/>
    </location>
</feature>
<protein>
    <submittedName>
        <fullName evidence="2">DUF3810 domain-containing protein</fullName>
    </submittedName>
</protein>
<dbReference type="Proteomes" id="UP000672011">
    <property type="component" value="Chromosome"/>
</dbReference>
<feature type="transmembrane region" description="Helical" evidence="1">
    <location>
        <begin position="51"/>
        <end position="72"/>
    </location>
</feature>
<name>A0ABX7XC59_9FLAO</name>
<proteinExistence type="predicted"/>
<dbReference type="RefSeq" id="WP_230476044.1">
    <property type="nucleotide sequence ID" value="NZ_CP072842.1"/>
</dbReference>
<sequence>MKWSSWVVIFFIQFIGWKLLFRNQNFVAFWYENITQNYNQIIYNLTSKINFPIGEIVYTLLIIGLVYLLFVILRKKSKTEKISLLFKVFSIVLFIYNSLWGVVNYKENFNINNDKLKVEVNDLKLLYYNNLEELNILREELKINEKGTIDFTYNNDVYLKDVSQNLKKLEKESWINEIILPEKLVVKESIFSTLLSYSGVLGYYNPFTIESNINSNNSDLKTPFTISHELAHQLGFATENEANFIAYYLGVNSSNPEIKYAAHFKTTFSLLNAIYRHDSIFVKNELDNLPKGIKLDREAEKEYYKKYDGKLNDWFSNINDQFLKANNQEGIVSYSKYIELVVYYNSMQNKKANQ</sequence>
<dbReference type="Pfam" id="PF12725">
    <property type="entry name" value="DUF3810"/>
    <property type="match status" value="1"/>
</dbReference>
<evidence type="ECO:0000313" key="2">
    <source>
        <dbReference type="EMBL" id="QTV05404.1"/>
    </source>
</evidence>
<reference evidence="3" key="2">
    <citation type="submission" date="2021-04" db="EMBL/GenBank/DDBJ databases">
        <title>Taxonomy of Flavobacteriaceae bacterium ZY171143.</title>
        <authorList>
            <person name="Li F."/>
        </authorList>
    </citation>
    <scope>NUCLEOTIDE SEQUENCE [LARGE SCALE GENOMIC DNA]</scope>
    <source>
        <strain evidence="3">ZY171143</strain>
    </source>
</reference>
<accession>A0ABX7XC59</accession>
<keyword evidence="3" id="KW-1185">Reference proteome</keyword>
<dbReference type="EMBL" id="CP072842">
    <property type="protein sequence ID" value="QTV05404.1"/>
    <property type="molecule type" value="Genomic_DNA"/>
</dbReference>
<evidence type="ECO:0000313" key="3">
    <source>
        <dbReference type="Proteomes" id="UP000672011"/>
    </source>
</evidence>
<dbReference type="InterPro" id="IPR024294">
    <property type="entry name" value="DUF3810"/>
</dbReference>
<gene>
    <name evidence="2" type="ORF">J9309_11600</name>
</gene>
<organism evidence="2 3">
    <name type="scientific">Faecalibacter bovis</name>
    <dbReference type="NCBI Taxonomy" id="2898187"/>
    <lineage>
        <taxon>Bacteria</taxon>
        <taxon>Pseudomonadati</taxon>
        <taxon>Bacteroidota</taxon>
        <taxon>Flavobacteriia</taxon>
        <taxon>Flavobacteriales</taxon>
        <taxon>Weeksellaceae</taxon>
        <taxon>Faecalibacter</taxon>
    </lineage>
</organism>
<keyword evidence="1" id="KW-0812">Transmembrane</keyword>
<evidence type="ECO:0000256" key="1">
    <source>
        <dbReference type="SAM" id="Phobius"/>
    </source>
</evidence>
<feature type="transmembrane region" description="Helical" evidence="1">
    <location>
        <begin position="84"/>
        <end position="103"/>
    </location>
</feature>
<keyword evidence="1" id="KW-1133">Transmembrane helix</keyword>
<reference evidence="2 3" key="1">
    <citation type="journal article" date="2021" name="Int. J. Syst. Evol. Microbiol.">
        <title>Faecalibacter bovis sp. nov., isolated from cow faeces.</title>
        <authorList>
            <person name="Li F."/>
            <person name="Zhao W."/>
            <person name="Hong Q."/>
            <person name="Shao Q."/>
            <person name="Song J."/>
            <person name="Yang S."/>
        </authorList>
    </citation>
    <scope>NUCLEOTIDE SEQUENCE [LARGE SCALE GENOMIC DNA]</scope>
    <source>
        <strain evidence="2 3">ZY171143</strain>
    </source>
</reference>